<evidence type="ECO:0000313" key="1">
    <source>
        <dbReference type="EMBL" id="APU87335.1"/>
    </source>
</evidence>
<dbReference type="EMBL" id="CP015722">
    <property type="protein sequence ID" value="APU87335.1"/>
    <property type="molecule type" value="Genomic_DNA"/>
</dbReference>
<name>A0A1L7JPB0_CLOBO</name>
<protein>
    <submittedName>
        <fullName evidence="1">Uncharacterized protein</fullName>
    </submittedName>
</protein>
<proteinExistence type="predicted"/>
<dbReference type="RefSeq" id="WP_236893671.1">
    <property type="nucleotide sequence ID" value="NZ_CP015722.1"/>
</dbReference>
<gene>
    <name evidence="1" type="ORF">NPD8_4194</name>
</gene>
<reference evidence="1" key="1">
    <citation type="submission" date="2016-05" db="EMBL/GenBank/DDBJ databases">
        <authorList>
            <person name="Lavstsen T."/>
            <person name="Jespersen J.S."/>
        </authorList>
    </citation>
    <scope>NUCLEOTIDE SEQUENCE</scope>
    <source>
        <strain evidence="1">CDC69096</strain>
        <plasmid evidence="1">pNPD8_2</plasmid>
    </source>
</reference>
<dbReference type="AlphaFoldDB" id="A0A1L7JPB0"/>
<sequence>MINKEDIIKELIEMGAEVDSKIIEKKLKEIYVNEGFALTKEISFMQNIISDFY</sequence>
<organism evidence="1">
    <name type="scientific">Clostridium botulinum</name>
    <dbReference type="NCBI Taxonomy" id="1491"/>
    <lineage>
        <taxon>Bacteria</taxon>
        <taxon>Bacillati</taxon>
        <taxon>Bacillota</taxon>
        <taxon>Clostridia</taxon>
        <taxon>Eubacteriales</taxon>
        <taxon>Clostridiaceae</taxon>
        <taxon>Clostridium</taxon>
    </lineage>
</organism>
<geneLocation type="plasmid" evidence="1">
    <name>pNPD8_2</name>
</geneLocation>
<keyword evidence="1" id="KW-0614">Plasmid</keyword>
<accession>A0A1L7JPB0</accession>